<protein>
    <submittedName>
        <fullName evidence="1">Uncharacterized protein</fullName>
    </submittedName>
</protein>
<name>A0A839QIN0_9MICC</name>
<proteinExistence type="predicted"/>
<evidence type="ECO:0000313" key="2">
    <source>
        <dbReference type="Proteomes" id="UP000523000"/>
    </source>
</evidence>
<accession>A0A839QIN0</accession>
<keyword evidence="2" id="KW-1185">Reference proteome</keyword>
<evidence type="ECO:0000313" key="1">
    <source>
        <dbReference type="EMBL" id="MBB2995463.1"/>
    </source>
</evidence>
<gene>
    <name evidence="1" type="ORF">E9229_001654</name>
</gene>
<dbReference type="RefSeq" id="WP_183510720.1">
    <property type="nucleotide sequence ID" value="NZ_BAABGK010000099.1"/>
</dbReference>
<organism evidence="1 2">
    <name type="scientific">Paeniglutamicibacter cryotolerans</name>
    <dbReference type="NCBI Taxonomy" id="670079"/>
    <lineage>
        <taxon>Bacteria</taxon>
        <taxon>Bacillati</taxon>
        <taxon>Actinomycetota</taxon>
        <taxon>Actinomycetes</taxon>
        <taxon>Micrococcales</taxon>
        <taxon>Micrococcaceae</taxon>
        <taxon>Paeniglutamicibacter</taxon>
    </lineage>
</organism>
<dbReference type="EMBL" id="JACHVS010000001">
    <property type="protein sequence ID" value="MBB2995463.1"/>
    <property type="molecule type" value="Genomic_DNA"/>
</dbReference>
<sequence>MQSVFRVLPILDTDLGVIQLRINRRWHRFLCPAPAALHLALARAVGPAEWNPMSRTLAIRVPRTGSANGKACAFVLEPLNGSDRSASTLTRDHAAILIG</sequence>
<dbReference type="Proteomes" id="UP000523000">
    <property type="component" value="Unassembled WGS sequence"/>
</dbReference>
<comment type="caution">
    <text evidence="1">The sequence shown here is derived from an EMBL/GenBank/DDBJ whole genome shotgun (WGS) entry which is preliminary data.</text>
</comment>
<reference evidence="1 2" key="1">
    <citation type="submission" date="2020-08" db="EMBL/GenBank/DDBJ databases">
        <title>Sequencing the genomes of 1000 actinobacteria strains.</title>
        <authorList>
            <person name="Klenk H.-P."/>
        </authorList>
    </citation>
    <scope>NUCLEOTIDE SEQUENCE [LARGE SCALE GENOMIC DNA]</scope>
    <source>
        <strain evidence="1 2">DSM 22826</strain>
    </source>
</reference>
<dbReference type="AlphaFoldDB" id="A0A839QIN0"/>